<organism evidence="2 3">
    <name type="scientific">Massilia mucilaginosa</name>
    <dbReference type="NCBI Taxonomy" id="2609282"/>
    <lineage>
        <taxon>Bacteria</taxon>
        <taxon>Pseudomonadati</taxon>
        <taxon>Pseudomonadota</taxon>
        <taxon>Betaproteobacteria</taxon>
        <taxon>Burkholderiales</taxon>
        <taxon>Oxalobacteraceae</taxon>
        <taxon>Telluria group</taxon>
        <taxon>Massilia</taxon>
    </lineage>
</organism>
<name>A0ABX0NS79_9BURK</name>
<evidence type="ECO:0000259" key="1">
    <source>
        <dbReference type="Pfam" id="PF14065"/>
    </source>
</evidence>
<feature type="domain" description="Pvc16 N-terminal" evidence="1">
    <location>
        <begin position="9"/>
        <end position="181"/>
    </location>
</feature>
<gene>
    <name evidence="2" type="ORF">F2P45_11545</name>
</gene>
<evidence type="ECO:0000313" key="3">
    <source>
        <dbReference type="Proteomes" id="UP000609726"/>
    </source>
</evidence>
<protein>
    <submittedName>
        <fullName evidence="2">DUF4255 domain-containing protein</fullName>
    </submittedName>
</protein>
<dbReference type="Pfam" id="PF14065">
    <property type="entry name" value="Pvc16_N"/>
    <property type="match status" value="1"/>
</dbReference>
<sequence length="193" mass="21168">MPDSSVIADVSTTLQQVLTDAFSALVPGPVVAEVHDLQGAISTTPARMTVFLFEAVEDPTVRNQRQAREIVPPNITQRRPQVPLILRYLLTPWSGDRATDQLLLGIALQTLHDDAILSGPQLRGGLVGTSEALKLKLAPLSLEEQTRVWHAVQRPYRLSLTYEVRVIRIDSNEVKVRPPVRSRTLAVAAGDGV</sequence>
<dbReference type="RefSeq" id="WP_166874497.1">
    <property type="nucleotide sequence ID" value="NZ_WHJH01000010.1"/>
</dbReference>
<proteinExistence type="predicted"/>
<dbReference type="Proteomes" id="UP000609726">
    <property type="component" value="Unassembled WGS sequence"/>
</dbReference>
<keyword evidence="3" id="KW-1185">Reference proteome</keyword>
<dbReference type="EMBL" id="WHJH01000010">
    <property type="protein sequence ID" value="NHZ89642.1"/>
    <property type="molecule type" value="Genomic_DNA"/>
</dbReference>
<accession>A0ABX0NS79</accession>
<dbReference type="InterPro" id="IPR025351">
    <property type="entry name" value="Pvc16_N"/>
</dbReference>
<comment type="caution">
    <text evidence="2">The sequence shown here is derived from an EMBL/GenBank/DDBJ whole genome shotgun (WGS) entry which is preliminary data.</text>
</comment>
<evidence type="ECO:0000313" key="2">
    <source>
        <dbReference type="EMBL" id="NHZ89642.1"/>
    </source>
</evidence>
<reference evidence="2 3" key="1">
    <citation type="submission" date="2019-10" db="EMBL/GenBank/DDBJ databases">
        <title>Taxonomy of Antarctic Massilia spp.: description of Massilia rubra sp. nov., Massilia aquatica sp. nov., Massilia mucilaginosa sp. nov., Massilia frigida sp. nov. isolated from streams, lakes and regoliths.</title>
        <authorList>
            <person name="Holochova P."/>
            <person name="Sedlacek I."/>
            <person name="Kralova S."/>
            <person name="Maslanova I."/>
            <person name="Busse H.-J."/>
            <person name="Stankova E."/>
            <person name="Vrbovska V."/>
            <person name="Kovarovic V."/>
            <person name="Bartak M."/>
            <person name="Svec P."/>
            <person name="Pantucek R."/>
        </authorList>
    </citation>
    <scope>NUCLEOTIDE SEQUENCE [LARGE SCALE GENOMIC DNA]</scope>
    <source>
        <strain evidence="2 3">CCM 8733</strain>
    </source>
</reference>